<keyword evidence="5" id="KW-0808">Transferase</keyword>
<evidence type="ECO:0000256" key="4">
    <source>
        <dbReference type="ARBA" id="ARBA00022993"/>
    </source>
</evidence>
<dbReference type="CDD" id="cd02022">
    <property type="entry name" value="DPCK"/>
    <property type="match status" value="1"/>
</dbReference>
<keyword evidence="2 5" id="KW-0547">Nucleotide-binding</keyword>
<dbReference type="Proteomes" id="UP000231960">
    <property type="component" value="Unassembled WGS sequence"/>
</dbReference>
<evidence type="ECO:0000256" key="5">
    <source>
        <dbReference type="HAMAP-Rule" id="MF_00376"/>
    </source>
</evidence>
<proteinExistence type="inferred from homology"/>
<evidence type="ECO:0000313" key="7">
    <source>
        <dbReference type="EMBL" id="PJR04377.1"/>
    </source>
</evidence>
<keyword evidence="3 5" id="KW-0067">ATP-binding</keyword>
<dbReference type="PROSITE" id="PS51219">
    <property type="entry name" value="DPCK"/>
    <property type="match status" value="1"/>
</dbReference>
<accession>A0A2M9R692</accession>
<feature type="binding site" evidence="5">
    <location>
        <begin position="12"/>
        <end position="17"/>
    </location>
    <ligand>
        <name>ATP</name>
        <dbReference type="ChEBI" id="CHEBI:30616"/>
    </ligand>
</feature>
<keyword evidence="5 7" id="KW-0418">Kinase</keyword>
<dbReference type="AlphaFoldDB" id="A0A2M9R692"/>
<evidence type="ECO:0000256" key="3">
    <source>
        <dbReference type="ARBA" id="ARBA00022840"/>
    </source>
</evidence>
<dbReference type="OrthoDB" id="9812943at2"/>
<dbReference type="HAMAP" id="MF_00376">
    <property type="entry name" value="Dephospho_CoA_kinase"/>
    <property type="match status" value="1"/>
</dbReference>
<dbReference type="PANTHER" id="PTHR10695:SF46">
    <property type="entry name" value="BIFUNCTIONAL COENZYME A SYNTHASE-RELATED"/>
    <property type="match status" value="1"/>
</dbReference>
<comment type="catalytic activity">
    <reaction evidence="5">
        <text>3'-dephospho-CoA + ATP = ADP + CoA + H(+)</text>
        <dbReference type="Rhea" id="RHEA:18245"/>
        <dbReference type="ChEBI" id="CHEBI:15378"/>
        <dbReference type="ChEBI" id="CHEBI:30616"/>
        <dbReference type="ChEBI" id="CHEBI:57287"/>
        <dbReference type="ChEBI" id="CHEBI:57328"/>
        <dbReference type="ChEBI" id="CHEBI:456216"/>
        <dbReference type="EC" id="2.7.1.24"/>
    </reaction>
</comment>
<dbReference type="PANTHER" id="PTHR10695">
    <property type="entry name" value="DEPHOSPHO-COA KINASE-RELATED"/>
    <property type="match status" value="1"/>
</dbReference>
<dbReference type="NCBIfam" id="TIGR00152">
    <property type="entry name" value="dephospho-CoA kinase"/>
    <property type="match status" value="1"/>
</dbReference>
<dbReference type="RefSeq" id="WP_100677937.1">
    <property type="nucleotide sequence ID" value="NZ_NIPO01000001.1"/>
</dbReference>
<name>A0A2M9R692_9FLAO</name>
<dbReference type="UniPathway" id="UPA00241">
    <property type="reaction ID" value="UER00356"/>
</dbReference>
<dbReference type="GO" id="GO:0005524">
    <property type="term" value="F:ATP binding"/>
    <property type="evidence" value="ECO:0007669"/>
    <property type="project" value="UniProtKB-UniRule"/>
</dbReference>
<dbReference type="InterPro" id="IPR001977">
    <property type="entry name" value="Depp_CoAkinase"/>
</dbReference>
<dbReference type="EC" id="2.7.1.24" evidence="5 6"/>
<sequence length="194" mass="22542">MVKIVGVTGGIGSGKTSLMKYAEAQGYVTYYADTEAKKLYEKREIIDRLHTVFEGADIWTNDNLDRKKLAQVIFSDKDKLIQLNNIIHPAVKQDFENFVTKHQNEQLILKESALLFETGAYQSCDYNILITAPEEIRIQRVMQRDSINREEVVKRMENQWKDNEKAKLADFVVQNIVLEEAQITFLNLLKEIKW</sequence>
<dbReference type="GO" id="GO:0004140">
    <property type="term" value="F:dephospho-CoA kinase activity"/>
    <property type="evidence" value="ECO:0007669"/>
    <property type="project" value="UniProtKB-UniRule"/>
</dbReference>
<evidence type="ECO:0000256" key="2">
    <source>
        <dbReference type="ARBA" id="ARBA00022741"/>
    </source>
</evidence>
<dbReference type="SUPFAM" id="SSF52540">
    <property type="entry name" value="P-loop containing nucleoside triphosphate hydrolases"/>
    <property type="match status" value="1"/>
</dbReference>
<comment type="similarity">
    <text evidence="1 5">Belongs to the CoaE family.</text>
</comment>
<reference evidence="7 8" key="1">
    <citation type="submission" date="2017-06" db="EMBL/GenBank/DDBJ databases">
        <title>Description of Avrilella dinanensis gen. nov. sp. nov.</title>
        <authorList>
            <person name="Leyer C."/>
            <person name="Sassi M."/>
            <person name="Minet J."/>
            <person name="Kayal S."/>
            <person name="Cattoir V."/>
        </authorList>
    </citation>
    <scope>NUCLEOTIDE SEQUENCE [LARGE SCALE GENOMIC DNA]</scope>
    <source>
        <strain evidence="7 8">UR159</strain>
    </source>
</reference>
<keyword evidence="8" id="KW-1185">Reference proteome</keyword>
<keyword evidence="5" id="KW-0963">Cytoplasm</keyword>
<dbReference type="Gene3D" id="3.40.50.300">
    <property type="entry name" value="P-loop containing nucleotide triphosphate hydrolases"/>
    <property type="match status" value="1"/>
</dbReference>
<evidence type="ECO:0000256" key="6">
    <source>
        <dbReference type="NCBIfam" id="TIGR00152"/>
    </source>
</evidence>
<keyword evidence="4 5" id="KW-0173">Coenzyme A biosynthesis</keyword>
<protein>
    <recommendedName>
        <fullName evidence="5 6">Dephospho-CoA kinase</fullName>
        <ecNumber evidence="5 6">2.7.1.24</ecNumber>
    </recommendedName>
    <alternativeName>
        <fullName evidence="5">Dephosphocoenzyme A kinase</fullName>
    </alternativeName>
</protein>
<dbReference type="GO" id="GO:0015937">
    <property type="term" value="P:coenzyme A biosynthetic process"/>
    <property type="evidence" value="ECO:0007669"/>
    <property type="project" value="UniProtKB-UniRule"/>
</dbReference>
<comment type="subcellular location">
    <subcellularLocation>
        <location evidence="5">Cytoplasm</location>
    </subcellularLocation>
</comment>
<dbReference type="EMBL" id="NIPO01000001">
    <property type="protein sequence ID" value="PJR04377.1"/>
    <property type="molecule type" value="Genomic_DNA"/>
</dbReference>
<dbReference type="GO" id="GO:0005737">
    <property type="term" value="C:cytoplasm"/>
    <property type="evidence" value="ECO:0007669"/>
    <property type="project" value="UniProtKB-SubCell"/>
</dbReference>
<evidence type="ECO:0000313" key="8">
    <source>
        <dbReference type="Proteomes" id="UP000231960"/>
    </source>
</evidence>
<evidence type="ECO:0000256" key="1">
    <source>
        <dbReference type="ARBA" id="ARBA00009018"/>
    </source>
</evidence>
<dbReference type="Pfam" id="PF01121">
    <property type="entry name" value="CoaE"/>
    <property type="match status" value="1"/>
</dbReference>
<organism evidence="7 8">
    <name type="scientific">Avrilella dinanensis</name>
    <dbReference type="NCBI Taxonomy" id="2008672"/>
    <lineage>
        <taxon>Bacteria</taxon>
        <taxon>Pseudomonadati</taxon>
        <taxon>Bacteroidota</taxon>
        <taxon>Flavobacteriia</taxon>
        <taxon>Flavobacteriales</taxon>
        <taxon>Flavobacteriaceae</taxon>
        <taxon>Avrilella</taxon>
    </lineage>
</organism>
<comment type="pathway">
    <text evidence="5">Cofactor biosynthesis; coenzyme A biosynthesis; CoA from (R)-pantothenate: step 5/5.</text>
</comment>
<comment type="caution">
    <text evidence="7">The sequence shown here is derived from an EMBL/GenBank/DDBJ whole genome shotgun (WGS) entry which is preliminary data.</text>
</comment>
<comment type="function">
    <text evidence="5">Catalyzes the phosphorylation of the 3'-hydroxyl group of dephosphocoenzyme A to form coenzyme A.</text>
</comment>
<dbReference type="InterPro" id="IPR027417">
    <property type="entry name" value="P-loop_NTPase"/>
</dbReference>
<gene>
    <name evidence="5" type="primary">coaE</name>
    <name evidence="7" type="ORF">CDL10_07380</name>
</gene>